<dbReference type="InterPro" id="IPR051918">
    <property type="entry name" value="STPP_CPPED1"/>
</dbReference>
<dbReference type="InterPro" id="IPR002105">
    <property type="entry name" value="Dockerin_1_rpt"/>
</dbReference>
<dbReference type="InterPro" id="IPR004843">
    <property type="entry name" value="Calcineurin-like_PHP"/>
</dbReference>
<dbReference type="Gene3D" id="2.60.40.680">
    <property type="match status" value="1"/>
</dbReference>
<evidence type="ECO:0000313" key="3">
    <source>
        <dbReference type="Proteomes" id="UP001597362"/>
    </source>
</evidence>
<organism evidence="2 3">
    <name type="scientific">Paenibacillus yanchengensis</name>
    <dbReference type="NCBI Taxonomy" id="2035833"/>
    <lineage>
        <taxon>Bacteria</taxon>
        <taxon>Bacillati</taxon>
        <taxon>Bacillota</taxon>
        <taxon>Bacilli</taxon>
        <taxon>Bacillales</taxon>
        <taxon>Paenibacillaceae</taxon>
        <taxon>Paenibacillus</taxon>
    </lineage>
</organism>
<protein>
    <submittedName>
        <fullName evidence="2">LamG-like jellyroll fold domain-containing protein</fullName>
    </submittedName>
</protein>
<dbReference type="Pfam" id="PF13385">
    <property type="entry name" value="Laminin_G_3"/>
    <property type="match status" value="2"/>
</dbReference>
<dbReference type="Proteomes" id="UP001597362">
    <property type="component" value="Unassembled WGS sequence"/>
</dbReference>
<dbReference type="SUPFAM" id="SSF56300">
    <property type="entry name" value="Metallo-dependent phosphatases"/>
    <property type="match status" value="1"/>
</dbReference>
<dbReference type="PANTHER" id="PTHR43143:SF5">
    <property type="entry name" value="SECRETED PROTEIN"/>
    <property type="match status" value="1"/>
</dbReference>
<dbReference type="PROSITE" id="PS51766">
    <property type="entry name" value="DOCKERIN"/>
    <property type="match status" value="1"/>
</dbReference>
<sequence length="987" mass="109168">MKKNRLFIVLTLVVTLMISNLGLSSNATVAAASETGLVFQPGKQNHVKLDKVLSEIPTTFEAKIKLAKDHNQRQVIFGNYKAGAAAVYSVELSASNQLRYYEISNGTVKDRTTTDLAIVTGEWINLAVTRDVAEKQVAIYINGQQVQVFKDLELADPKIVQSNTHSIGTDTRNGMFLNGEVADVRLWSNLRKADEITQFAEVTGAEAGLMHAWELDPSVLSGIVNVIKDKAGKNDATPMNFSRTYTSEFEGKGIDFASGKLELAVEKRFSGAPRTVEAWLKVPANTPASKRVGTVLGNYAGDVVYNDISRFNFEINTNGNPRIYWQKTGAQDQIFGYVAENVNINLGDWVHVAIAIDDENKKTTTYINGEKMHEAAATVPIPNDRTWREIKIGSDYRGYSNGVPSLHFNGEIADVRVWSTTRTADEIKANYNKYLQGKETGLMGNWKLDEMVDNKYKDVSTEQNNAFIYNNETTNWLEPNFPEGDYTIAVIPDTQYLISHQPAFTNYMTWIRDNAEKLNIELAIQVGDLVDAPRNDAQWTSSSNGMKLLDGVMPYVFSTGNHDMVITKDPPKRDTTKYNQYYPYEKYSKEPTFGGAFKEGMMDNTYHFVTIKDVEYMIVAMEFAPNDEVLAWANEAVAANKDKRVIITTHSYMYHTGEQITNKKGHSDPPSAYLADGNNGDDQWNEFVSKHKNIILVTSGHIGYHDLAKRVDIGEHGNPVTQMLVDAQFMQRDLGMVMLMTFKEGSNDVAVNWYSVTKNKFYRAANQFNMNLNVYPDGGGEPNPTEPTLALADQTVTKGSMVTVPLTLSDAEQVTGLNGLLEYDKNLLTLEKFEFDMFKETGAHNTTVAGKIGFAGVAKQPLGTKEPIVVAQAVFRAKADLTEDAVASLVLKKVQASIDENETSTVAKDVKVSNASITIKASGLLGDINGDLAITIVDARMLLKMIVAQDQAELAAVKDIADLNKDGLVNTADVIAILQMIADQLAE</sequence>
<dbReference type="CDD" id="cd14256">
    <property type="entry name" value="Dockerin_I"/>
    <property type="match status" value="1"/>
</dbReference>
<feature type="domain" description="Dockerin" evidence="1">
    <location>
        <begin position="921"/>
        <end position="987"/>
    </location>
</feature>
<dbReference type="SUPFAM" id="SSF49899">
    <property type="entry name" value="Concanavalin A-like lectins/glucanases"/>
    <property type="match status" value="2"/>
</dbReference>
<dbReference type="PANTHER" id="PTHR43143">
    <property type="entry name" value="METALLOPHOSPHOESTERASE, CALCINEURIN SUPERFAMILY"/>
    <property type="match status" value="1"/>
</dbReference>
<comment type="caution">
    <text evidence="2">The sequence shown here is derived from an EMBL/GenBank/DDBJ whole genome shotgun (WGS) entry which is preliminary data.</text>
</comment>
<evidence type="ECO:0000313" key="2">
    <source>
        <dbReference type="EMBL" id="MFD2114742.1"/>
    </source>
</evidence>
<dbReference type="InterPro" id="IPR008965">
    <property type="entry name" value="CBM2/CBM3_carb-bd_dom_sf"/>
</dbReference>
<dbReference type="PROSITE" id="PS00018">
    <property type="entry name" value="EF_HAND_1"/>
    <property type="match status" value="1"/>
</dbReference>
<dbReference type="SUPFAM" id="SSF63446">
    <property type="entry name" value="Type I dockerin domain"/>
    <property type="match status" value="1"/>
</dbReference>
<dbReference type="InterPro" id="IPR018247">
    <property type="entry name" value="EF_Hand_1_Ca_BS"/>
</dbReference>
<dbReference type="RefSeq" id="WP_377769759.1">
    <property type="nucleotide sequence ID" value="NZ_JBHUHO010000008.1"/>
</dbReference>
<proteinExistence type="predicted"/>
<dbReference type="EMBL" id="JBHUHO010000008">
    <property type="protein sequence ID" value="MFD2114742.1"/>
    <property type="molecule type" value="Genomic_DNA"/>
</dbReference>
<keyword evidence="3" id="KW-1185">Reference proteome</keyword>
<name>A0ABW4YGE7_9BACL</name>
<dbReference type="InterPro" id="IPR016134">
    <property type="entry name" value="Dockerin_dom"/>
</dbReference>
<dbReference type="SUPFAM" id="SSF49384">
    <property type="entry name" value="Carbohydrate-binding domain"/>
    <property type="match status" value="1"/>
</dbReference>
<dbReference type="Pfam" id="PF00404">
    <property type="entry name" value="Dockerin_1"/>
    <property type="match status" value="1"/>
</dbReference>
<dbReference type="Gene3D" id="3.60.21.10">
    <property type="match status" value="1"/>
</dbReference>
<evidence type="ECO:0000259" key="1">
    <source>
        <dbReference type="PROSITE" id="PS51766"/>
    </source>
</evidence>
<gene>
    <name evidence="2" type="ORF">ACFSJH_03135</name>
</gene>
<dbReference type="InterPro" id="IPR013320">
    <property type="entry name" value="ConA-like_dom_sf"/>
</dbReference>
<accession>A0ABW4YGE7</accession>
<dbReference type="Pfam" id="PF00149">
    <property type="entry name" value="Metallophos"/>
    <property type="match status" value="1"/>
</dbReference>
<reference evidence="3" key="1">
    <citation type="journal article" date="2019" name="Int. J. Syst. Evol. Microbiol.">
        <title>The Global Catalogue of Microorganisms (GCM) 10K type strain sequencing project: providing services to taxonomists for standard genome sequencing and annotation.</title>
        <authorList>
            <consortium name="The Broad Institute Genomics Platform"/>
            <consortium name="The Broad Institute Genome Sequencing Center for Infectious Disease"/>
            <person name="Wu L."/>
            <person name="Ma J."/>
        </authorList>
    </citation>
    <scope>NUCLEOTIDE SEQUENCE [LARGE SCALE GENOMIC DNA]</scope>
    <source>
        <strain evidence="3">GH52</strain>
    </source>
</reference>
<dbReference type="InterPro" id="IPR029052">
    <property type="entry name" value="Metallo-depent_PP-like"/>
</dbReference>
<dbReference type="Gene3D" id="2.60.120.200">
    <property type="match status" value="2"/>
</dbReference>
<dbReference type="InterPro" id="IPR036439">
    <property type="entry name" value="Dockerin_dom_sf"/>
</dbReference>
<dbReference type="Gene3D" id="1.10.1330.10">
    <property type="entry name" value="Dockerin domain"/>
    <property type="match status" value="1"/>
</dbReference>